<evidence type="ECO:0000313" key="3">
    <source>
        <dbReference type="Proteomes" id="UP001262754"/>
    </source>
</evidence>
<organism evidence="2 3">
    <name type="scientific">Caulobacter rhizosphaerae</name>
    <dbReference type="NCBI Taxonomy" id="2010972"/>
    <lineage>
        <taxon>Bacteria</taxon>
        <taxon>Pseudomonadati</taxon>
        <taxon>Pseudomonadota</taxon>
        <taxon>Alphaproteobacteria</taxon>
        <taxon>Caulobacterales</taxon>
        <taxon>Caulobacteraceae</taxon>
        <taxon>Caulobacter</taxon>
    </lineage>
</organism>
<dbReference type="Pfam" id="PF00733">
    <property type="entry name" value="Asn_synthase"/>
    <property type="match status" value="1"/>
</dbReference>
<reference evidence="2 3" key="1">
    <citation type="submission" date="2023-07" db="EMBL/GenBank/DDBJ databases">
        <title>Sorghum-associated microbial communities from plants grown in Nebraska, USA.</title>
        <authorList>
            <person name="Schachtman D."/>
        </authorList>
    </citation>
    <scope>NUCLEOTIDE SEQUENCE [LARGE SCALE GENOMIC DNA]</scope>
    <source>
        <strain evidence="2 3">DS2154</strain>
    </source>
</reference>
<sequence>MDGFLFLAGPRAAADEPALLKALEPAGWWVARTTADALLLARDRTPVRDLGRVVIVGELFVRGSGQPAALALPPWPDDGDLAGLCTRFVQTHWGRYVIIAASEAAVLRDPSGAMDCLVWESAWGWAAGSDLPEGLPARAAPRDLAIDWRALARSAGPGAGSIGLVGVTAVTPGALWTSRDKAQQSIWRPSVFARDPHGSYAAARDAVRAAVDEVLSAELSSGAPILAEISGGLDSGIVSTTLARLGGGRNTVFINLHAADRASDERRFARAIADKAGLRLLEREKPELTLDEDALDRLPVGVRPSVNGFDHHYDRGMASEAQAIGAGRILTGQGGDIVFFQSPSSAVAGELWGRWRRAPRADPAWRQLEAAARWNRRSVWSMLGEAVREAWRAAPAVEAASHPWLTEPVAPAKRRQIRSLIRAQLFHGASIRGRAAQLIHPLLHQPLQEAVLAAPVIDLARGGQGRGLARDAFADQLPDLVRTRRSKGDLTAYYGRMILRSLTVLRSYLLDGRLATEGVLDRAEAEALLDPDQLIHVGDYPRLFEILALEAYVRHWEARAAAWAEGGRARRSASHGRTVA</sequence>
<feature type="domain" description="Asparagine synthetase" evidence="1">
    <location>
        <begin position="207"/>
        <end position="534"/>
    </location>
</feature>
<dbReference type="Gene3D" id="3.40.50.620">
    <property type="entry name" value="HUPs"/>
    <property type="match status" value="1"/>
</dbReference>
<dbReference type="InterPro" id="IPR014729">
    <property type="entry name" value="Rossmann-like_a/b/a_fold"/>
</dbReference>
<dbReference type="EMBL" id="JAVDRL010000003">
    <property type="protein sequence ID" value="MDR6530269.1"/>
    <property type="molecule type" value="Genomic_DNA"/>
</dbReference>
<accession>A0ABU1MVR9</accession>
<proteinExistence type="predicted"/>
<dbReference type="SUPFAM" id="SSF52402">
    <property type="entry name" value="Adenine nucleotide alpha hydrolases-like"/>
    <property type="match status" value="1"/>
</dbReference>
<evidence type="ECO:0000259" key="1">
    <source>
        <dbReference type="Pfam" id="PF00733"/>
    </source>
</evidence>
<dbReference type="InterPro" id="IPR001962">
    <property type="entry name" value="Asn_synthase"/>
</dbReference>
<name>A0ABU1MVR9_9CAUL</name>
<dbReference type="EC" id="6.3.5.4" evidence="2"/>
<comment type="caution">
    <text evidence="2">The sequence shown here is derived from an EMBL/GenBank/DDBJ whole genome shotgun (WGS) entry which is preliminary data.</text>
</comment>
<keyword evidence="2" id="KW-0436">Ligase</keyword>
<dbReference type="GO" id="GO:0004066">
    <property type="term" value="F:asparagine synthase (glutamine-hydrolyzing) activity"/>
    <property type="evidence" value="ECO:0007669"/>
    <property type="project" value="UniProtKB-EC"/>
</dbReference>
<evidence type="ECO:0000313" key="2">
    <source>
        <dbReference type="EMBL" id="MDR6530269.1"/>
    </source>
</evidence>
<dbReference type="RefSeq" id="WP_310029730.1">
    <property type="nucleotide sequence ID" value="NZ_JAVDRL010000003.1"/>
</dbReference>
<protein>
    <submittedName>
        <fullName evidence="2">Asparagine synthase (Glutamine-hydrolyzing)</fullName>
        <ecNumber evidence="2">6.3.5.4</ecNumber>
    </submittedName>
</protein>
<keyword evidence="3" id="KW-1185">Reference proteome</keyword>
<gene>
    <name evidence="2" type="ORF">J2800_001005</name>
</gene>
<dbReference type="Proteomes" id="UP001262754">
    <property type="component" value="Unassembled WGS sequence"/>
</dbReference>